<comment type="caution">
    <text evidence="14">The sequence shown here is derived from an EMBL/GenBank/DDBJ whole genome shotgun (WGS) entry which is preliminary data.</text>
</comment>
<keyword evidence="7" id="KW-0175">Coiled coil</keyword>
<keyword evidence="2" id="KW-0963">Cytoplasm</keyword>
<feature type="domain" description="Kinesin motor" evidence="13">
    <location>
        <begin position="47"/>
        <end position="458"/>
    </location>
</feature>
<feature type="region of interest" description="Disordered" evidence="12">
    <location>
        <begin position="633"/>
        <end position="674"/>
    </location>
</feature>
<dbReference type="PROSITE" id="PS50067">
    <property type="entry name" value="KINESIN_MOTOR_2"/>
    <property type="match status" value="1"/>
</dbReference>
<dbReference type="GO" id="GO:0008574">
    <property type="term" value="F:plus-end-directed microtubule motor activity"/>
    <property type="evidence" value="ECO:0007669"/>
    <property type="project" value="TreeGrafter"/>
</dbReference>
<dbReference type="InterPro" id="IPR019821">
    <property type="entry name" value="Kinesin_motor_CS"/>
</dbReference>
<feature type="compositionally biased region" description="Polar residues" evidence="12">
    <location>
        <begin position="209"/>
        <end position="223"/>
    </location>
</feature>
<evidence type="ECO:0000256" key="9">
    <source>
        <dbReference type="ARBA" id="ARBA00023212"/>
    </source>
</evidence>
<dbReference type="OrthoDB" id="2403182at2759"/>
<comment type="subcellular location">
    <subcellularLocation>
        <location evidence="1">Cytoplasm</location>
        <location evidence="1">Cytoskeleton</location>
        <location evidence="1">Spindle</location>
    </subcellularLocation>
</comment>
<dbReference type="PROSITE" id="PS00411">
    <property type="entry name" value="KINESIN_MOTOR_1"/>
    <property type="match status" value="1"/>
</dbReference>
<feature type="compositionally biased region" description="Basic and acidic residues" evidence="12">
    <location>
        <begin position="650"/>
        <end position="660"/>
    </location>
</feature>
<keyword evidence="15" id="KW-1185">Reference proteome</keyword>
<dbReference type="InterPro" id="IPR036961">
    <property type="entry name" value="Kinesin_motor_dom_sf"/>
</dbReference>
<dbReference type="STRING" id="6832.A0A553NFW1"/>
<evidence type="ECO:0000259" key="13">
    <source>
        <dbReference type="PROSITE" id="PS50067"/>
    </source>
</evidence>
<dbReference type="InterPro" id="IPR001752">
    <property type="entry name" value="Kinesin_motor_dom"/>
</dbReference>
<dbReference type="InterPro" id="IPR027417">
    <property type="entry name" value="P-loop_NTPase"/>
</dbReference>
<keyword evidence="5 10" id="KW-0547">Nucleotide-binding</keyword>
<dbReference type="GO" id="GO:0005876">
    <property type="term" value="C:spindle microtubule"/>
    <property type="evidence" value="ECO:0007669"/>
    <property type="project" value="TreeGrafter"/>
</dbReference>
<evidence type="ECO:0000256" key="3">
    <source>
        <dbReference type="ARBA" id="ARBA00022553"/>
    </source>
</evidence>
<dbReference type="OMA" id="INPRIED"/>
<dbReference type="GO" id="GO:0072686">
    <property type="term" value="C:mitotic spindle"/>
    <property type="evidence" value="ECO:0007669"/>
    <property type="project" value="TreeGrafter"/>
</dbReference>
<evidence type="ECO:0000256" key="7">
    <source>
        <dbReference type="ARBA" id="ARBA00023054"/>
    </source>
</evidence>
<feature type="region of interest" description="Disordered" evidence="12">
    <location>
        <begin position="203"/>
        <end position="227"/>
    </location>
</feature>
<dbReference type="AlphaFoldDB" id="A0A553NFW1"/>
<dbReference type="SUPFAM" id="SSF52540">
    <property type="entry name" value="P-loop containing nucleoside triphosphate hydrolases"/>
    <property type="match status" value="1"/>
</dbReference>
<dbReference type="SMART" id="SM00129">
    <property type="entry name" value="KISc"/>
    <property type="match status" value="1"/>
</dbReference>
<dbReference type="InterPro" id="IPR047149">
    <property type="entry name" value="KIF11-like"/>
</dbReference>
<evidence type="ECO:0000256" key="10">
    <source>
        <dbReference type="PROSITE-ProRule" id="PRU00283"/>
    </source>
</evidence>
<evidence type="ECO:0000256" key="2">
    <source>
        <dbReference type="ARBA" id="ARBA00022490"/>
    </source>
</evidence>
<evidence type="ECO:0000256" key="4">
    <source>
        <dbReference type="ARBA" id="ARBA00022701"/>
    </source>
</evidence>
<name>A0A553NFW1_TIGCA</name>
<dbReference type="PANTHER" id="PTHR47970">
    <property type="entry name" value="KINESIN-LIKE PROTEIN KIF11"/>
    <property type="match status" value="1"/>
</dbReference>
<accession>A0A553NFW1</accession>
<dbReference type="GO" id="GO:0005634">
    <property type="term" value="C:nucleus"/>
    <property type="evidence" value="ECO:0007669"/>
    <property type="project" value="TreeGrafter"/>
</dbReference>
<keyword evidence="8 10" id="KW-0505">Motor protein</keyword>
<dbReference type="PANTHER" id="PTHR47970:SF29">
    <property type="entry name" value="KINESIN FAMILY MEMBER 20B"/>
    <property type="match status" value="1"/>
</dbReference>
<dbReference type="GO" id="GO:0051231">
    <property type="term" value="P:spindle elongation"/>
    <property type="evidence" value="ECO:0007669"/>
    <property type="project" value="TreeGrafter"/>
</dbReference>
<sequence>MKPVRMKTPARPTASHQARLNRLQSRELDAGGLDGVEGAPTSSAVEDVAVFCRVRPLDDNDPNPERCVEVIDETTLQIVPPQSSRAFYNGKATQFAFKGVFDEESSQKTVFQRAGLPLVQELLDGKNGLLFTYGVTGSGKTHTMQGSTDDGGVMARAIDVIFNSVEERMVTRKFMLVPDHTNDFQINSVVDAVTLQQREMHNEMKASRGYSTRSNTSNPNLSGRSADDTKLDSVDLNCYYAVFISYCEIYNKYIYDLLEDTRDIVTGRPKLSSKILREDAHGNMYVHGATEIEVRSPKEALEAFYRGQKRRRVAETHLNHESSRSHSVFNIRLVRCSPAGEDEIDFQKPCVVSQLALVDLAGSERTNRTGNTGDRLREAGNINNSLMNLRNCIERLRENQKSGRSGNVPYRNDKMTHLFRNYFEGIGAVKMIVCVNPRVADYDETVNVLQFAEMAQEIEIERVDPIAREFAMTPARQRVHQAYQEAMNKANTEVDEAKLNPQLSPIYSLGPPFPDISSTLLDDEEALSALSRYLEQRVATRNTLIQDHQMKQESFRHRLVKHENELIVLREENSRLKNGWDNDKKRMRELESRLVNAESANTSLQRRVDAFCEAKVVLENELDEKELELRHQAKESHKAVRKLRSQLSQEQDKGHKRSFEEAEEPQQQFRGVGSRIAEMEARTTITFATPKQAANNKKFRV</sequence>
<keyword evidence="4 11" id="KW-0493">Microtubule</keyword>
<organism evidence="14 15">
    <name type="scientific">Tigriopus californicus</name>
    <name type="common">Marine copepod</name>
    <dbReference type="NCBI Taxonomy" id="6832"/>
    <lineage>
        <taxon>Eukaryota</taxon>
        <taxon>Metazoa</taxon>
        <taxon>Ecdysozoa</taxon>
        <taxon>Arthropoda</taxon>
        <taxon>Crustacea</taxon>
        <taxon>Multicrustacea</taxon>
        <taxon>Hexanauplia</taxon>
        <taxon>Copepoda</taxon>
        <taxon>Harpacticoida</taxon>
        <taxon>Harpacticidae</taxon>
        <taxon>Tigriopus</taxon>
    </lineage>
</organism>
<keyword evidence="9" id="KW-0206">Cytoskeleton</keyword>
<dbReference type="GO" id="GO:0005524">
    <property type="term" value="F:ATP binding"/>
    <property type="evidence" value="ECO:0007669"/>
    <property type="project" value="UniProtKB-UniRule"/>
</dbReference>
<feature type="binding site" evidence="10">
    <location>
        <begin position="134"/>
        <end position="141"/>
    </location>
    <ligand>
        <name>ATP</name>
        <dbReference type="ChEBI" id="CHEBI:30616"/>
    </ligand>
</feature>
<evidence type="ECO:0000313" key="15">
    <source>
        <dbReference type="Proteomes" id="UP000318571"/>
    </source>
</evidence>
<evidence type="ECO:0000256" key="12">
    <source>
        <dbReference type="SAM" id="MobiDB-lite"/>
    </source>
</evidence>
<evidence type="ECO:0000256" key="8">
    <source>
        <dbReference type="ARBA" id="ARBA00023175"/>
    </source>
</evidence>
<dbReference type="EMBL" id="VCGU01000458">
    <property type="protein sequence ID" value="TRY64344.1"/>
    <property type="molecule type" value="Genomic_DNA"/>
</dbReference>
<keyword evidence="3" id="KW-0597">Phosphoprotein</keyword>
<gene>
    <name evidence="14" type="ORF">TCAL_03647</name>
</gene>
<dbReference type="Proteomes" id="UP000318571">
    <property type="component" value="Chromosome 10"/>
</dbReference>
<evidence type="ECO:0000256" key="5">
    <source>
        <dbReference type="ARBA" id="ARBA00022741"/>
    </source>
</evidence>
<dbReference type="PRINTS" id="PR00380">
    <property type="entry name" value="KINESINHEAVY"/>
</dbReference>
<protein>
    <recommendedName>
        <fullName evidence="11">Kinesin-like protein</fullName>
    </recommendedName>
</protein>
<keyword evidence="6 10" id="KW-0067">ATP-binding</keyword>
<dbReference type="Gene3D" id="3.40.850.10">
    <property type="entry name" value="Kinesin motor domain"/>
    <property type="match status" value="1"/>
</dbReference>
<evidence type="ECO:0000313" key="14">
    <source>
        <dbReference type="EMBL" id="TRY64344.1"/>
    </source>
</evidence>
<evidence type="ECO:0000256" key="11">
    <source>
        <dbReference type="RuleBase" id="RU000394"/>
    </source>
</evidence>
<evidence type="ECO:0000256" key="1">
    <source>
        <dbReference type="ARBA" id="ARBA00004186"/>
    </source>
</evidence>
<dbReference type="Pfam" id="PF00225">
    <property type="entry name" value="Kinesin"/>
    <property type="match status" value="1"/>
</dbReference>
<reference evidence="14 15" key="1">
    <citation type="journal article" date="2018" name="Nat. Ecol. Evol.">
        <title>Genomic signatures of mitonuclear coevolution across populations of Tigriopus californicus.</title>
        <authorList>
            <person name="Barreto F.S."/>
            <person name="Watson E.T."/>
            <person name="Lima T.G."/>
            <person name="Willett C.S."/>
            <person name="Edmands S."/>
            <person name="Li W."/>
            <person name="Burton R.S."/>
        </authorList>
    </citation>
    <scope>NUCLEOTIDE SEQUENCE [LARGE SCALE GENOMIC DNA]</scope>
    <source>
        <strain evidence="14 15">San Diego</strain>
    </source>
</reference>
<dbReference type="GO" id="GO:0007018">
    <property type="term" value="P:microtubule-based movement"/>
    <property type="evidence" value="ECO:0007669"/>
    <property type="project" value="InterPro"/>
</dbReference>
<comment type="similarity">
    <text evidence="10 11">Belongs to the TRAFAC class myosin-kinesin ATPase superfamily. Kinesin family.</text>
</comment>
<dbReference type="GO" id="GO:0090307">
    <property type="term" value="P:mitotic spindle assembly"/>
    <property type="evidence" value="ECO:0007669"/>
    <property type="project" value="TreeGrafter"/>
</dbReference>
<proteinExistence type="inferred from homology"/>
<evidence type="ECO:0000256" key="6">
    <source>
        <dbReference type="ARBA" id="ARBA00022840"/>
    </source>
</evidence>
<dbReference type="GO" id="GO:0008017">
    <property type="term" value="F:microtubule binding"/>
    <property type="evidence" value="ECO:0007669"/>
    <property type="project" value="InterPro"/>
</dbReference>